<keyword evidence="4 10" id="KW-0808">Transferase</keyword>
<comment type="caution">
    <text evidence="10">The sequence shown here is derived from an EMBL/GenBank/DDBJ whole genome shotgun (WGS) entry which is preliminary data.</text>
</comment>
<evidence type="ECO:0000259" key="9">
    <source>
        <dbReference type="Pfam" id="PF00535"/>
    </source>
</evidence>
<dbReference type="SUPFAM" id="SSF53448">
    <property type="entry name" value="Nucleotide-diphospho-sugar transferases"/>
    <property type="match status" value="1"/>
</dbReference>
<keyword evidence="11" id="KW-1185">Reference proteome</keyword>
<dbReference type="EMBL" id="JAZGJQ010000004">
    <property type="protein sequence ID" value="MEE6147385.1"/>
    <property type="molecule type" value="Genomic_DNA"/>
</dbReference>
<feature type="transmembrane region" description="Helical" evidence="8">
    <location>
        <begin position="253"/>
        <end position="273"/>
    </location>
</feature>
<evidence type="ECO:0000313" key="10">
    <source>
        <dbReference type="EMBL" id="MEE6147385.1"/>
    </source>
</evidence>
<evidence type="ECO:0000256" key="4">
    <source>
        <dbReference type="ARBA" id="ARBA00022679"/>
    </source>
</evidence>
<evidence type="ECO:0000256" key="6">
    <source>
        <dbReference type="ARBA" id="ARBA00022989"/>
    </source>
</evidence>
<evidence type="ECO:0000256" key="3">
    <source>
        <dbReference type="ARBA" id="ARBA00022676"/>
    </source>
</evidence>
<protein>
    <submittedName>
        <fullName evidence="10">Glycosyltransferase family 2 protein</fullName>
        <ecNumber evidence="10">2.4.-.-</ecNumber>
    </submittedName>
</protein>
<keyword evidence="5 8" id="KW-0812">Transmembrane</keyword>
<evidence type="ECO:0000256" key="1">
    <source>
        <dbReference type="ARBA" id="ARBA00004141"/>
    </source>
</evidence>
<dbReference type="Gene3D" id="3.90.550.10">
    <property type="entry name" value="Spore Coat Polysaccharide Biosynthesis Protein SpsA, Chain A"/>
    <property type="match status" value="1"/>
</dbReference>
<dbReference type="PANTHER" id="PTHR48090">
    <property type="entry name" value="UNDECAPRENYL-PHOSPHATE 4-DEOXY-4-FORMAMIDO-L-ARABINOSE TRANSFERASE-RELATED"/>
    <property type="match status" value="1"/>
</dbReference>
<keyword evidence="3 10" id="KW-0328">Glycosyltransferase</keyword>
<reference evidence="10 11" key="1">
    <citation type="submission" date="2024-01" db="EMBL/GenBank/DDBJ databases">
        <title>Description of Olsenella sp. nov., isolated from pig feces.</title>
        <authorList>
            <person name="Chang Y.-H."/>
        </authorList>
    </citation>
    <scope>NUCLEOTIDE SEQUENCE [LARGE SCALE GENOMIC DNA]</scope>
    <source>
        <strain evidence="10 11">YH-ols2223</strain>
    </source>
</reference>
<dbReference type="PANTHER" id="PTHR48090:SF1">
    <property type="entry name" value="PROPHAGE BACTOPRENOL GLUCOSYL TRANSFERASE HOMOLOG"/>
    <property type="match status" value="1"/>
</dbReference>
<keyword evidence="7 8" id="KW-0472">Membrane</keyword>
<comment type="similarity">
    <text evidence="2">Belongs to the glycosyltransferase 2 family.</text>
</comment>
<feature type="transmembrane region" description="Helical" evidence="8">
    <location>
        <begin position="285"/>
        <end position="310"/>
    </location>
</feature>
<evidence type="ECO:0000313" key="11">
    <source>
        <dbReference type="Proteomes" id="UP001332931"/>
    </source>
</evidence>
<gene>
    <name evidence="10" type="ORF">VXJ25_05185</name>
</gene>
<comment type="subcellular location">
    <subcellularLocation>
        <location evidence="1">Membrane</location>
        <topology evidence="1">Multi-pass membrane protein</topology>
    </subcellularLocation>
</comment>
<dbReference type="InterPro" id="IPR050256">
    <property type="entry name" value="Glycosyltransferase_2"/>
</dbReference>
<dbReference type="GO" id="GO:0016757">
    <property type="term" value="F:glycosyltransferase activity"/>
    <property type="evidence" value="ECO:0007669"/>
    <property type="project" value="UniProtKB-KW"/>
</dbReference>
<evidence type="ECO:0000256" key="5">
    <source>
        <dbReference type="ARBA" id="ARBA00022692"/>
    </source>
</evidence>
<accession>A0ABU7RA04</accession>
<dbReference type="EC" id="2.4.-.-" evidence="10"/>
<evidence type="ECO:0000256" key="8">
    <source>
        <dbReference type="SAM" id="Phobius"/>
    </source>
</evidence>
<dbReference type="InterPro" id="IPR001173">
    <property type="entry name" value="Glyco_trans_2-like"/>
</dbReference>
<proteinExistence type="inferred from homology"/>
<dbReference type="Proteomes" id="UP001332931">
    <property type="component" value="Unassembled WGS sequence"/>
</dbReference>
<dbReference type="Pfam" id="PF00535">
    <property type="entry name" value="Glycos_transf_2"/>
    <property type="match status" value="1"/>
</dbReference>
<keyword evidence="6 8" id="KW-1133">Transmembrane helix</keyword>
<evidence type="ECO:0000256" key="7">
    <source>
        <dbReference type="ARBA" id="ARBA00023136"/>
    </source>
</evidence>
<dbReference type="InterPro" id="IPR029044">
    <property type="entry name" value="Nucleotide-diphossugar_trans"/>
</dbReference>
<evidence type="ECO:0000256" key="2">
    <source>
        <dbReference type="ARBA" id="ARBA00006739"/>
    </source>
</evidence>
<sequence length="330" mass="36072">MGHRYLNSVGARGETTPPMLCIVVPCYNEEEVLPQSSRVLAHVVTSLVSAGKASPESRVLFVDDGSHDATWDIIRGLNGDDHVFAGIKLAHNEGHQRALYAGLMEALDLGCDVSVSIDADLQDDVDVIERMVDKYQAGAEIVYGVRDNRDTDTAFKRKSAESYYRLMRRLGTEVVYNSADFRLMSSRALVALSQYGEANLFLRGIVPSLGFKTDTVTYARKERLAGESKYPLNKMVGLAVEGITSFSTKPMRAVTAVGLASMLFAIAMLVYAIASWASGHAVAGWGSLMVSIWLVGGLVMTALGITGEYVGKAYLETKRRPRYIVEEELD</sequence>
<dbReference type="CDD" id="cd04187">
    <property type="entry name" value="DPM1_like_bac"/>
    <property type="match status" value="1"/>
</dbReference>
<name>A0ABU7RA04_9ACTN</name>
<organism evidence="10 11">
    <name type="scientific">Olsenella absiana</name>
    <dbReference type="NCBI Taxonomy" id="3115222"/>
    <lineage>
        <taxon>Bacteria</taxon>
        <taxon>Bacillati</taxon>
        <taxon>Actinomycetota</taxon>
        <taxon>Coriobacteriia</taxon>
        <taxon>Coriobacteriales</taxon>
        <taxon>Atopobiaceae</taxon>
        <taxon>Olsenella</taxon>
    </lineage>
</organism>
<feature type="domain" description="Glycosyltransferase 2-like" evidence="9">
    <location>
        <begin position="21"/>
        <end position="189"/>
    </location>
</feature>